<evidence type="ECO:0000313" key="11">
    <source>
        <dbReference type="Proteomes" id="UP000199657"/>
    </source>
</evidence>
<name>A0A1H8QIN7_9GAMM</name>
<evidence type="ECO:0000259" key="9">
    <source>
        <dbReference type="Pfam" id="PF17768"/>
    </source>
</evidence>
<protein>
    <recommendedName>
        <fullName evidence="2">Single-stranded-DNA-specific exonuclease RecJ</fullName>
    </recommendedName>
</protein>
<feature type="domain" description="RecJ OB" evidence="9">
    <location>
        <begin position="470"/>
        <end position="574"/>
    </location>
</feature>
<evidence type="ECO:0000256" key="6">
    <source>
        <dbReference type="SAM" id="Coils"/>
    </source>
</evidence>
<dbReference type="NCBIfam" id="TIGR00644">
    <property type="entry name" value="recJ"/>
    <property type="match status" value="1"/>
</dbReference>
<evidence type="ECO:0000313" key="10">
    <source>
        <dbReference type="EMBL" id="SEO53653.1"/>
    </source>
</evidence>
<dbReference type="Proteomes" id="UP000199657">
    <property type="component" value="Unassembled WGS sequence"/>
</dbReference>
<dbReference type="FunFam" id="3.90.1640.30:FF:000001">
    <property type="entry name" value="Single-stranded-DNA-specific exonuclease RecJ"/>
    <property type="match status" value="1"/>
</dbReference>
<dbReference type="Gene3D" id="3.10.310.30">
    <property type="match status" value="1"/>
</dbReference>
<dbReference type="EMBL" id="FOEG01000001">
    <property type="protein sequence ID" value="SEO53653.1"/>
    <property type="molecule type" value="Genomic_DNA"/>
</dbReference>
<evidence type="ECO:0000256" key="2">
    <source>
        <dbReference type="ARBA" id="ARBA00019841"/>
    </source>
</evidence>
<dbReference type="InterPro" id="IPR051673">
    <property type="entry name" value="SSDNA_exonuclease_RecJ"/>
</dbReference>
<keyword evidence="5 10" id="KW-0269">Exonuclease</keyword>
<gene>
    <name evidence="10" type="ORF">SAMN04488052_101589</name>
</gene>
<dbReference type="Gene3D" id="3.90.1640.30">
    <property type="match status" value="1"/>
</dbReference>
<keyword evidence="3" id="KW-0540">Nuclease</keyword>
<keyword evidence="4" id="KW-0378">Hydrolase</keyword>
<dbReference type="InterPro" id="IPR004610">
    <property type="entry name" value="RecJ"/>
</dbReference>
<dbReference type="Pfam" id="PF02272">
    <property type="entry name" value="DHHA1"/>
    <property type="match status" value="1"/>
</dbReference>
<dbReference type="SUPFAM" id="SSF64182">
    <property type="entry name" value="DHH phosphoesterases"/>
    <property type="match status" value="1"/>
</dbReference>
<keyword evidence="11" id="KW-1185">Reference proteome</keyword>
<evidence type="ECO:0000259" key="8">
    <source>
        <dbReference type="Pfam" id="PF02272"/>
    </source>
</evidence>
<evidence type="ECO:0000256" key="1">
    <source>
        <dbReference type="ARBA" id="ARBA00005915"/>
    </source>
</evidence>
<evidence type="ECO:0000256" key="4">
    <source>
        <dbReference type="ARBA" id="ARBA00022801"/>
    </source>
</evidence>
<dbReference type="GO" id="GO:0008409">
    <property type="term" value="F:5'-3' exonuclease activity"/>
    <property type="evidence" value="ECO:0007669"/>
    <property type="project" value="InterPro"/>
</dbReference>
<dbReference type="Pfam" id="PF01368">
    <property type="entry name" value="DHH"/>
    <property type="match status" value="1"/>
</dbReference>
<dbReference type="Pfam" id="PF17768">
    <property type="entry name" value="RecJ_OB"/>
    <property type="match status" value="1"/>
</dbReference>
<evidence type="ECO:0000259" key="7">
    <source>
        <dbReference type="Pfam" id="PF01368"/>
    </source>
</evidence>
<dbReference type="InterPro" id="IPR038763">
    <property type="entry name" value="DHH_sf"/>
</dbReference>
<dbReference type="STRING" id="406100.SAMN04488052_101589"/>
<reference evidence="10 11" key="1">
    <citation type="submission" date="2016-10" db="EMBL/GenBank/DDBJ databases">
        <authorList>
            <person name="de Groot N.N."/>
        </authorList>
    </citation>
    <scope>NUCLEOTIDE SEQUENCE [LARGE SCALE GENOMIC DNA]</scope>
    <source>
        <strain evidence="10 11">CGMCC 1.6291</strain>
    </source>
</reference>
<evidence type="ECO:0000256" key="5">
    <source>
        <dbReference type="ARBA" id="ARBA00022839"/>
    </source>
</evidence>
<comment type="similarity">
    <text evidence="1">Belongs to the RecJ family.</text>
</comment>
<dbReference type="InterPro" id="IPR041122">
    <property type="entry name" value="RecJ_OB"/>
</dbReference>
<dbReference type="PANTHER" id="PTHR30255:SF2">
    <property type="entry name" value="SINGLE-STRANDED-DNA-SPECIFIC EXONUCLEASE RECJ"/>
    <property type="match status" value="1"/>
</dbReference>
<keyword evidence="6" id="KW-0175">Coiled coil</keyword>
<dbReference type="AlphaFoldDB" id="A0A1H8QIN7"/>
<dbReference type="InterPro" id="IPR003156">
    <property type="entry name" value="DHHA1_dom"/>
</dbReference>
<sequence length="580" mass="62006">MMHGRAIQRRHVDPDAVERIDGVHPVLRRVYAARGIRRADELDMELGRLAPPAALSGLDAAVPVLADAVRDGQRILIVGDFDADGASSCALAMLALQDMGAAAVDFLVPNRFEFGYGLSPEIVTEALKRSPDVVVTVDNGISSVDGVAAAREAGVRVVVTDHHLPPEALPAADALVNPNLPGDAFPSKHLAGVGVIFYVLAALRQHLRDAGWFTGRAEPRMADYLDLVALGTVADVVPLDRNNRVLVEQGLRRIRAARCRPGIRALLEIAGRAPDACTASDLGFAVGPRLNAAGRLDDMAVGIQCLLATTVSAANQHAQRLEALNRRRQDIEARMEAEAVSAVDTLSRSLETEQGLPSAICVADSGWHQGVVGIVASRLKERFHRPVIAFAPVGDGELKGSGRSVDGLHMRDALEQVATSAPGLIHRFGGHAAAAGLSLDETRLDAFRARFQAVVDERLGRSNLGGVCLTDGPLAPAELNMEVARAIRTGGPWGQAFPEPRFDGVFEVVGARVVGDRHLKLRLLPEGGRTAVDAIAFRAVDAGWGDDLSGYVRVAYRLDVNTWRQRESLQLVVEQLQQGV</sequence>
<organism evidence="10 11">
    <name type="scientific">Aquisalimonas asiatica</name>
    <dbReference type="NCBI Taxonomy" id="406100"/>
    <lineage>
        <taxon>Bacteria</taxon>
        <taxon>Pseudomonadati</taxon>
        <taxon>Pseudomonadota</taxon>
        <taxon>Gammaproteobacteria</taxon>
        <taxon>Chromatiales</taxon>
        <taxon>Ectothiorhodospiraceae</taxon>
        <taxon>Aquisalimonas</taxon>
    </lineage>
</organism>
<feature type="domain" description="DHHA1" evidence="8">
    <location>
        <begin position="362"/>
        <end position="455"/>
    </location>
</feature>
<dbReference type="GO" id="GO:0003676">
    <property type="term" value="F:nucleic acid binding"/>
    <property type="evidence" value="ECO:0007669"/>
    <property type="project" value="InterPro"/>
</dbReference>
<proteinExistence type="inferred from homology"/>
<dbReference type="GO" id="GO:0006310">
    <property type="term" value="P:DNA recombination"/>
    <property type="evidence" value="ECO:0007669"/>
    <property type="project" value="InterPro"/>
</dbReference>
<dbReference type="GO" id="GO:0006281">
    <property type="term" value="P:DNA repair"/>
    <property type="evidence" value="ECO:0007669"/>
    <property type="project" value="InterPro"/>
</dbReference>
<feature type="domain" description="DDH" evidence="7">
    <location>
        <begin position="74"/>
        <end position="232"/>
    </location>
</feature>
<dbReference type="InterPro" id="IPR001667">
    <property type="entry name" value="DDH_dom"/>
</dbReference>
<accession>A0A1H8QIN7</accession>
<feature type="coiled-coil region" evidence="6">
    <location>
        <begin position="314"/>
        <end position="341"/>
    </location>
</feature>
<dbReference type="PANTHER" id="PTHR30255">
    <property type="entry name" value="SINGLE-STRANDED-DNA-SPECIFIC EXONUCLEASE RECJ"/>
    <property type="match status" value="1"/>
</dbReference>
<evidence type="ECO:0000256" key="3">
    <source>
        <dbReference type="ARBA" id="ARBA00022722"/>
    </source>
</evidence>